<reference evidence="1 2" key="1">
    <citation type="journal article" date="2017" name="Curr. Microbiol.">
        <title>Mucilaginibacter ginsenosidivorans sp. nov., Isolated from Soil of Ginseng Field.</title>
        <authorList>
            <person name="Kim M.M."/>
            <person name="Siddiqi M.Z."/>
            <person name="Im W.T."/>
        </authorList>
    </citation>
    <scope>NUCLEOTIDE SEQUENCE [LARGE SCALE GENOMIC DNA]</scope>
    <source>
        <strain evidence="1 2">Gsoil 3017</strain>
    </source>
</reference>
<dbReference type="KEGG" id="mgin:FRZ54_04275"/>
<keyword evidence="2" id="KW-1185">Reference proteome</keyword>
<name>A0A5B8URX9_9SPHI</name>
<dbReference type="AlphaFoldDB" id="A0A5B8URX9"/>
<dbReference type="RefSeq" id="WP_147030410.1">
    <property type="nucleotide sequence ID" value="NZ_CP042436.1"/>
</dbReference>
<dbReference type="OrthoDB" id="101122at2"/>
<proteinExistence type="predicted"/>
<accession>A0A5B8URX9</accession>
<sequence length="199" mass="21802">MKPFILLLIAVVPFVACKKAAKVSPQKITSPITVPTSNPITTEIPDTLATNAGVKIQIAKDSVNTDETMLLFYKSANPGYDPMEDARYFAGGGKVSIASICDDGTEMAISRLPYTPGKIIPLFVAAKTDGQYLLKISYEKSFPADKRVWLRDTYLKDSIDLRTGNYPFDLTKADTNTFGSSRFKLVIKTGNGQQSINLH</sequence>
<evidence type="ECO:0000313" key="1">
    <source>
        <dbReference type="EMBL" id="QEC61833.1"/>
    </source>
</evidence>
<evidence type="ECO:0000313" key="2">
    <source>
        <dbReference type="Proteomes" id="UP000321479"/>
    </source>
</evidence>
<protein>
    <submittedName>
        <fullName evidence="1">Uncharacterized protein</fullName>
    </submittedName>
</protein>
<organism evidence="1 2">
    <name type="scientific">Mucilaginibacter ginsenosidivorans</name>
    <dbReference type="NCBI Taxonomy" id="398053"/>
    <lineage>
        <taxon>Bacteria</taxon>
        <taxon>Pseudomonadati</taxon>
        <taxon>Bacteroidota</taxon>
        <taxon>Sphingobacteriia</taxon>
        <taxon>Sphingobacteriales</taxon>
        <taxon>Sphingobacteriaceae</taxon>
        <taxon>Mucilaginibacter</taxon>
    </lineage>
</organism>
<dbReference type="EMBL" id="CP042436">
    <property type="protein sequence ID" value="QEC61833.1"/>
    <property type="molecule type" value="Genomic_DNA"/>
</dbReference>
<dbReference type="Proteomes" id="UP000321479">
    <property type="component" value="Chromosome"/>
</dbReference>
<gene>
    <name evidence="1" type="ORF">FRZ54_04275</name>
</gene>